<protein>
    <submittedName>
        <fullName evidence="1">CRISPR-associated protein, Cse2 family</fullName>
    </submittedName>
</protein>
<dbReference type="Proteomes" id="UP000004221">
    <property type="component" value="Unassembled WGS sequence"/>
</dbReference>
<dbReference type="AlphaFoldDB" id="I4EM31"/>
<dbReference type="InterPro" id="IPR013382">
    <property type="entry name" value="CRISPR-assoc_prot_Cse2"/>
</dbReference>
<dbReference type="Gene3D" id="1.10.520.40">
    <property type="entry name" value="CRISPR-associated protein Cse2"/>
    <property type="match status" value="1"/>
</dbReference>
<dbReference type="EMBL" id="CAGS01000509">
    <property type="protein sequence ID" value="CCF85744.1"/>
    <property type="molecule type" value="Genomic_DNA"/>
</dbReference>
<accession>I4EM31</accession>
<dbReference type="InterPro" id="IPR038287">
    <property type="entry name" value="Cse2_sf"/>
</dbReference>
<organism evidence="1 2">
    <name type="scientific">Nitrolancea hollandica Lb</name>
    <dbReference type="NCBI Taxonomy" id="1129897"/>
    <lineage>
        <taxon>Bacteria</taxon>
        <taxon>Pseudomonadati</taxon>
        <taxon>Thermomicrobiota</taxon>
        <taxon>Thermomicrobia</taxon>
        <taxon>Sphaerobacterales</taxon>
        <taxon>Sphaerobacterineae</taxon>
        <taxon>Sphaerobacteraceae</taxon>
        <taxon>Nitrolancea</taxon>
    </lineage>
</organism>
<dbReference type="Pfam" id="PF09485">
    <property type="entry name" value="CRISPR_Cse2"/>
    <property type="match status" value="1"/>
</dbReference>
<dbReference type="CDD" id="cd09731">
    <property type="entry name" value="Cse2_I-E"/>
    <property type="match status" value="1"/>
</dbReference>
<sequence length="191" mass="21649">MSSTRPETRNGAFIESLERLVQRKDRGALAALRRGLGQPPGEVAQMYPYVVPWLPQHAVTPRKEDAYYQIAALFAFWYQGRSSFLRNGRIPNNLGASLARLADATASESVERRFVALLNCHSEDLPDHLRHAVGLLRTADIPVDWDQLLRDIQDWGREDRRVQRSWARSYWGHGPRDTDQGPISAVVSSES</sequence>
<evidence type="ECO:0000313" key="2">
    <source>
        <dbReference type="Proteomes" id="UP000004221"/>
    </source>
</evidence>
<gene>
    <name evidence="1" type="ORF">NITHO_5570002</name>
</gene>
<name>I4EM31_9BACT</name>
<dbReference type="NCBIfam" id="TIGR02548">
    <property type="entry name" value="casB_cse2"/>
    <property type="match status" value="1"/>
</dbReference>
<reference evidence="1 2" key="1">
    <citation type="journal article" date="2012" name="ISME J.">
        <title>Nitrification expanded: discovery, physiology and genomics of a nitrite-oxidizing bacterium from the phylum Chloroflexi.</title>
        <authorList>
            <person name="Sorokin D.Y."/>
            <person name="Lucker S."/>
            <person name="Vejmelkova D."/>
            <person name="Kostrikina N.A."/>
            <person name="Kleerebezem R."/>
            <person name="Rijpstra W.I."/>
            <person name="Damste J.S."/>
            <person name="Le Paslier D."/>
            <person name="Muyzer G."/>
            <person name="Wagner M."/>
            <person name="van Loosdrecht M.C."/>
            <person name="Daims H."/>
        </authorList>
    </citation>
    <scope>NUCLEOTIDE SEQUENCE [LARGE SCALE GENOMIC DNA]</scope>
    <source>
        <strain evidence="2">none</strain>
    </source>
</reference>
<comment type="caution">
    <text evidence="1">The sequence shown here is derived from an EMBL/GenBank/DDBJ whole genome shotgun (WGS) entry which is preliminary data.</text>
</comment>
<proteinExistence type="predicted"/>
<evidence type="ECO:0000313" key="1">
    <source>
        <dbReference type="EMBL" id="CCF85744.1"/>
    </source>
</evidence>
<keyword evidence="2" id="KW-1185">Reference proteome</keyword>